<accession>A0ABW1R758</accession>
<protein>
    <submittedName>
        <fullName evidence="1">Type II toxin-antitoxin system RelB/DinJ family antitoxin</fullName>
    </submittedName>
</protein>
<dbReference type="NCBIfam" id="TIGR02384">
    <property type="entry name" value="RelB_DinJ"/>
    <property type="match status" value="1"/>
</dbReference>
<sequence length="79" mass="8575">MDNPKNIAVSFRVNEQDKQQAALIYDALGLNLSTAFNMFLKQTIAVGGLPFAANNPAYSEAQLPAVLKQLAQLRQAPTN</sequence>
<dbReference type="Pfam" id="PF04221">
    <property type="entry name" value="RelB"/>
    <property type="match status" value="1"/>
</dbReference>
<dbReference type="Proteomes" id="UP001596253">
    <property type="component" value="Unassembled WGS sequence"/>
</dbReference>
<dbReference type="InterPro" id="IPR007337">
    <property type="entry name" value="RelB/DinJ"/>
</dbReference>
<evidence type="ECO:0000313" key="2">
    <source>
        <dbReference type="Proteomes" id="UP001596253"/>
    </source>
</evidence>
<reference evidence="2" key="1">
    <citation type="journal article" date="2019" name="Int. J. Syst. Evol. Microbiol.">
        <title>The Global Catalogue of Microorganisms (GCM) 10K type strain sequencing project: providing services to taxonomists for standard genome sequencing and annotation.</title>
        <authorList>
            <consortium name="The Broad Institute Genomics Platform"/>
            <consortium name="The Broad Institute Genome Sequencing Center for Infectious Disease"/>
            <person name="Wu L."/>
            <person name="Ma J."/>
        </authorList>
    </citation>
    <scope>NUCLEOTIDE SEQUENCE [LARGE SCALE GENOMIC DNA]</scope>
    <source>
        <strain evidence="2">CCM 8932</strain>
    </source>
</reference>
<dbReference type="InterPro" id="IPR013321">
    <property type="entry name" value="Arc_rbn_hlx_hlx"/>
</dbReference>
<keyword evidence="2" id="KW-1185">Reference proteome</keyword>
<gene>
    <name evidence="1" type="ORF">ACFP3T_13720</name>
</gene>
<name>A0ABW1R758_9LACO</name>
<evidence type="ECO:0000313" key="1">
    <source>
        <dbReference type="EMBL" id="MFC6165723.1"/>
    </source>
</evidence>
<proteinExistence type="predicted"/>
<dbReference type="EMBL" id="JBHSSD010000057">
    <property type="protein sequence ID" value="MFC6165723.1"/>
    <property type="molecule type" value="Genomic_DNA"/>
</dbReference>
<dbReference type="Gene3D" id="1.10.1220.10">
    <property type="entry name" value="Met repressor-like"/>
    <property type="match status" value="1"/>
</dbReference>
<dbReference type="RefSeq" id="WP_171001043.1">
    <property type="nucleotide sequence ID" value="NZ_BJDK01000011.1"/>
</dbReference>
<comment type="caution">
    <text evidence="1">The sequence shown here is derived from an EMBL/GenBank/DDBJ whole genome shotgun (WGS) entry which is preliminary data.</text>
</comment>
<organism evidence="1 2">
    <name type="scientific">Lactiplantibacillus dongliensis</name>
    <dbReference type="NCBI Taxonomy" id="2559919"/>
    <lineage>
        <taxon>Bacteria</taxon>
        <taxon>Bacillati</taxon>
        <taxon>Bacillota</taxon>
        <taxon>Bacilli</taxon>
        <taxon>Lactobacillales</taxon>
        <taxon>Lactobacillaceae</taxon>
        <taxon>Lactiplantibacillus</taxon>
    </lineage>
</organism>